<evidence type="ECO:0000256" key="17">
    <source>
        <dbReference type="ARBA" id="ARBA00049551"/>
    </source>
</evidence>
<feature type="transmembrane region" description="Helical" evidence="18">
    <location>
        <begin position="190"/>
        <end position="208"/>
    </location>
</feature>
<feature type="transmembrane region" description="Helical" evidence="18">
    <location>
        <begin position="53"/>
        <end position="72"/>
    </location>
</feature>
<dbReference type="PRINTS" id="PR01436">
    <property type="entry name" value="NADHDHGNASE2"/>
</dbReference>
<feature type="transmembrane region" description="Helical" evidence="18">
    <location>
        <begin position="141"/>
        <end position="160"/>
    </location>
</feature>
<feature type="transmembrane region" description="Helical" evidence="18">
    <location>
        <begin position="304"/>
        <end position="325"/>
    </location>
</feature>
<feature type="transmembrane region" description="Helical" evidence="18">
    <location>
        <begin position="229"/>
        <end position="249"/>
    </location>
</feature>
<evidence type="ECO:0000256" key="8">
    <source>
        <dbReference type="ARBA" id="ARBA00022692"/>
    </source>
</evidence>
<evidence type="ECO:0000256" key="11">
    <source>
        <dbReference type="ARBA" id="ARBA00022982"/>
    </source>
</evidence>
<evidence type="ECO:0000256" key="9">
    <source>
        <dbReference type="ARBA" id="ARBA00022792"/>
    </source>
</evidence>
<dbReference type="GO" id="GO:0005743">
    <property type="term" value="C:mitochondrial inner membrane"/>
    <property type="evidence" value="ECO:0007669"/>
    <property type="project" value="UniProtKB-SubCell"/>
</dbReference>
<feature type="transmembrane region" description="Helical" evidence="18">
    <location>
        <begin position="6"/>
        <end position="32"/>
    </location>
</feature>
<dbReference type="GO" id="GO:0008137">
    <property type="term" value="F:NADH dehydrogenase (ubiquinone) activity"/>
    <property type="evidence" value="ECO:0007669"/>
    <property type="project" value="UniProtKB-EC"/>
</dbReference>
<keyword evidence="9 18" id="KW-0999">Mitochondrion inner membrane</keyword>
<keyword evidence="6" id="KW-0813">Transport</keyword>
<dbReference type="InterPro" id="IPR003917">
    <property type="entry name" value="NADH_UbQ_OxRdtase_chain2"/>
</dbReference>
<evidence type="ECO:0000256" key="15">
    <source>
        <dbReference type="ARBA" id="ARBA00023128"/>
    </source>
</evidence>
<evidence type="ECO:0000256" key="13">
    <source>
        <dbReference type="ARBA" id="ARBA00023027"/>
    </source>
</evidence>
<dbReference type="InterPro" id="IPR050175">
    <property type="entry name" value="Complex_I_Subunit_2"/>
</dbReference>
<dbReference type="AlphaFoldDB" id="A0A7D5UD62"/>
<comment type="subcellular location">
    <subcellularLocation>
        <location evidence="2 18">Mitochondrion inner membrane</location>
        <topology evidence="2 18">Multi-pass membrane protein</topology>
    </subcellularLocation>
</comment>
<evidence type="ECO:0000256" key="7">
    <source>
        <dbReference type="ARBA" id="ARBA00022660"/>
    </source>
</evidence>
<dbReference type="EC" id="7.1.1.2" evidence="4 18"/>
<comment type="function">
    <text evidence="1">Core subunit of the mitochondrial membrane respiratory chain NADH dehydrogenase (Complex I) that is believed to belong to the minimal assembly required for catalysis. Complex I functions in the transfer of electrons from NADH to the respiratory chain. The immediate electron acceptor for the enzyme is believed to be ubiquinone.</text>
</comment>
<evidence type="ECO:0000256" key="4">
    <source>
        <dbReference type="ARBA" id="ARBA00012944"/>
    </source>
</evidence>
<feature type="transmembrane region" description="Helical" evidence="18">
    <location>
        <begin position="84"/>
        <end position="106"/>
    </location>
</feature>
<keyword evidence="11 18" id="KW-0249">Electron transport</keyword>
<proteinExistence type="inferred from homology"/>
<dbReference type="EMBL" id="MT560591">
    <property type="protein sequence ID" value="QLI52329.1"/>
    <property type="molecule type" value="Genomic_DNA"/>
</dbReference>
<dbReference type="Pfam" id="PF00361">
    <property type="entry name" value="Proton_antipo_M"/>
    <property type="match status" value="1"/>
</dbReference>
<comment type="similarity">
    <text evidence="3 18">Belongs to the complex I subunit 2 family.</text>
</comment>
<keyword evidence="8 18" id="KW-0812">Transmembrane</keyword>
<evidence type="ECO:0000256" key="2">
    <source>
        <dbReference type="ARBA" id="ARBA00004448"/>
    </source>
</evidence>
<keyword evidence="15 18" id="KW-0496">Mitochondrion</keyword>
<gene>
    <name evidence="20" type="primary">nad2</name>
</gene>
<evidence type="ECO:0000256" key="14">
    <source>
        <dbReference type="ARBA" id="ARBA00023075"/>
    </source>
</evidence>
<organism evidence="20">
    <name type="scientific">Elaeidobius kamerunicus</name>
    <dbReference type="NCBI Taxonomy" id="2663966"/>
    <lineage>
        <taxon>Eukaryota</taxon>
        <taxon>Metazoa</taxon>
        <taxon>Ecdysozoa</taxon>
        <taxon>Arthropoda</taxon>
        <taxon>Hexapoda</taxon>
        <taxon>Insecta</taxon>
        <taxon>Pterygota</taxon>
        <taxon>Neoptera</taxon>
        <taxon>Endopterygota</taxon>
        <taxon>Coleoptera</taxon>
        <taxon>Polyphaga</taxon>
        <taxon>Cucujiformia</taxon>
        <taxon>Curculionidae</taxon>
        <taxon>Curculioninae</taxon>
        <taxon>Derelomini</taxon>
        <taxon>Elaeidobius</taxon>
    </lineage>
</organism>
<feature type="transmembrane region" description="Helical" evidence="18">
    <location>
        <begin position="167"/>
        <end position="184"/>
    </location>
</feature>
<feature type="domain" description="NADH:quinone oxidoreductase/Mrp antiporter transmembrane" evidence="19">
    <location>
        <begin position="17"/>
        <end position="275"/>
    </location>
</feature>
<dbReference type="InterPro" id="IPR001750">
    <property type="entry name" value="ND/Mrp_TM"/>
</dbReference>
<evidence type="ECO:0000256" key="10">
    <source>
        <dbReference type="ARBA" id="ARBA00022967"/>
    </source>
</evidence>
<accession>A0A7D5UD62</accession>
<evidence type="ECO:0000256" key="6">
    <source>
        <dbReference type="ARBA" id="ARBA00022448"/>
    </source>
</evidence>
<evidence type="ECO:0000256" key="3">
    <source>
        <dbReference type="ARBA" id="ARBA00007012"/>
    </source>
</evidence>
<evidence type="ECO:0000259" key="19">
    <source>
        <dbReference type="Pfam" id="PF00361"/>
    </source>
</evidence>
<dbReference type="PANTHER" id="PTHR46552">
    <property type="entry name" value="NADH-UBIQUINONE OXIDOREDUCTASE CHAIN 2"/>
    <property type="match status" value="1"/>
</dbReference>
<evidence type="ECO:0000256" key="5">
    <source>
        <dbReference type="ARBA" id="ARBA00021008"/>
    </source>
</evidence>
<evidence type="ECO:0000256" key="1">
    <source>
        <dbReference type="ARBA" id="ARBA00003257"/>
    </source>
</evidence>
<dbReference type="PANTHER" id="PTHR46552:SF1">
    <property type="entry name" value="NADH-UBIQUINONE OXIDOREDUCTASE CHAIN 2"/>
    <property type="match status" value="1"/>
</dbReference>
<reference evidence="20" key="1">
    <citation type="submission" date="2020-06" db="EMBL/GenBank/DDBJ databases">
        <title>The complete mitochondrial genome of oil palm pollinating weevil, Elaeidobius kamerunicus Faust. (Coleoptera : Curculionidae).</title>
        <authorList>
            <person name="Apriyanto A."/>
            <person name="Tambunan V.B."/>
        </authorList>
    </citation>
    <scope>NUCLEOTIDE SEQUENCE</scope>
</reference>
<comment type="catalytic activity">
    <reaction evidence="17 18">
        <text>a ubiquinone + NADH + 5 H(+)(in) = a ubiquinol + NAD(+) + 4 H(+)(out)</text>
        <dbReference type="Rhea" id="RHEA:29091"/>
        <dbReference type="Rhea" id="RHEA-COMP:9565"/>
        <dbReference type="Rhea" id="RHEA-COMP:9566"/>
        <dbReference type="ChEBI" id="CHEBI:15378"/>
        <dbReference type="ChEBI" id="CHEBI:16389"/>
        <dbReference type="ChEBI" id="CHEBI:17976"/>
        <dbReference type="ChEBI" id="CHEBI:57540"/>
        <dbReference type="ChEBI" id="CHEBI:57945"/>
        <dbReference type="EC" id="7.1.1.2"/>
    </reaction>
</comment>
<keyword evidence="7 18" id="KW-0679">Respiratory chain</keyword>
<dbReference type="GO" id="GO:0006120">
    <property type="term" value="P:mitochondrial electron transport, NADH to ubiquinone"/>
    <property type="evidence" value="ECO:0007669"/>
    <property type="project" value="InterPro"/>
</dbReference>
<feature type="transmembrane region" description="Helical" evidence="18">
    <location>
        <begin position="264"/>
        <end position="283"/>
    </location>
</feature>
<evidence type="ECO:0000256" key="18">
    <source>
        <dbReference type="RuleBase" id="RU003403"/>
    </source>
</evidence>
<protein>
    <recommendedName>
        <fullName evidence="5 18">NADH-ubiquinone oxidoreductase chain 2</fullName>
        <ecNumber evidence="4 18">7.1.1.2</ecNumber>
    </recommendedName>
</protein>
<keyword evidence="10 18" id="KW-1278">Translocase</keyword>
<keyword evidence="14 18" id="KW-0830">Ubiquinone</keyword>
<comment type="function">
    <text evidence="18">Core subunit of the mitochondrial membrane respiratory chain NADH dehydrogenase (Complex I) which catalyzes electron transfer from NADH through the respiratory chain, using ubiquinone as an electron acceptor. Essential for the catalytic activity and assembly of complex I.</text>
</comment>
<evidence type="ECO:0000313" key="20">
    <source>
        <dbReference type="EMBL" id="QLI52329.1"/>
    </source>
</evidence>
<name>A0A7D5UD62_9CUCU</name>
<sequence length="330" mass="38139">MLFFNTMILGTLISISSMSWLTAWIGLEINLLSLMPLMKSHNNSNSAEAAMKYFIIQAMASAMLLFSVIIFTNSKTNSIEVSTISSILISSAILLKLGAAPFHFWFPEVMSGMDWKMAYILMTWQKIAPMILLTYTTMVPMFLSVIIIFSSMISGLQGLNQTCLRKILAYSSINHVSWMISALLVSTTTWMYYFITYCIINLNIILIFKKFNIFFISQLSKLFNFNKKLKFFFMLNFLSLGGLPPFLGFFPKWLTVNQMIFNKFYTLMMMLIIFTLIILYMYMRLTFSSFTMNTEESLTKMFKINSFIQFFINFSSLMSLIIVIVSTKFI</sequence>
<evidence type="ECO:0000256" key="12">
    <source>
        <dbReference type="ARBA" id="ARBA00022989"/>
    </source>
</evidence>
<geneLocation type="mitochondrion" evidence="20"/>
<evidence type="ECO:0000256" key="16">
    <source>
        <dbReference type="ARBA" id="ARBA00023136"/>
    </source>
</evidence>
<keyword evidence="13 18" id="KW-0520">NAD</keyword>
<keyword evidence="12 18" id="KW-1133">Transmembrane helix</keyword>
<keyword evidence="16 18" id="KW-0472">Membrane</keyword>